<protein>
    <submittedName>
        <fullName evidence="2">Copper resistance protein NlpE</fullName>
    </submittedName>
</protein>
<feature type="signal peptide" evidence="1">
    <location>
        <begin position="1"/>
        <end position="19"/>
    </location>
</feature>
<dbReference type="Gene3D" id="2.40.128.640">
    <property type="match status" value="1"/>
</dbReference>
<dbReference type="Pfam" id="PF04170">
    <property type="entry name" value="NlpE"/>
    <property type="match status" value="1"/>
</dbReference>
<keyword evidence="1" id="KW-0732">Signal</keyword>
<comment type="caution">
    <text evidence="2">The sequence shown here is derived from an EMBL/GenBank/DDBJ whole genome shotgun (WGS) entry which is preliminary data.</text>
</comment>
<evidence type="ECO:0000313" key="3">
    <source>
        <dbReference type="Proteomes" id="UP000281112"/>
    </source>
</evidence>
<reference evidence="2 3" key="1">
    <citation type="submission" date="2018-11" db="EMBL/GenBank/DDBJ databases">
        <title>Vibrio LJC006 sp. nov., isolated from seawater during the bloom of the enteromorpha.</title>
        <authorList>
            <person name="Liang J."/>
        </authorList>
    </citation>
    <scope>NUCLEOTIDE SEQUENCE [LARGE SCALE GENOMIC DNA]</scope>
    <source>
        <strain evidence="2 3">LJC006</strain>
    </source>
</reference>
<dbReference type="PROSITE" id="PS51257">
    <property type="entry name" value="PROKAR_LIPOPROTEIN"/>
    <property type="match status" value="1"/>
</dbReference>
<keyword evidence="3" id="KW-1185">Reference proteome</keyword>
<evidence type="ECO:0000313" key="2">
    <source>
        <dbReference type="EMBL" id="RQW65107.1"/>
    </source>
</evidence>
<dbReference type="RefSeq" id="WP_124935761.1">
    <property type="nucleotide sequence ID" value="NZ_RJVQ01000001.1"/>
</dbReference>
<dbReference type="AlphaFoldDB" id="A0A3N9TLF4"/>
<dbReference type="InterPro" id="IPR007298">
    <property type="entry name" value="Cu-R_lipoprotein_NlpE"/>
</dbReference>
<dbReference type="EMBL" id="RJVQ01000001">
    <property type="protein sequence ID" value="RQW65107.1"/>
    <property type="molecule type" value="Genomic_DNA"/>
</dbReference>
<gene>
    <name evidence="2" type="ORF">EES38_03475</name>
</gene>
<dbReference type="Proteomes" id="UP000281112">
    <property type="component" value="Unassembled WGS sequence"/>
</dbReference>
<name>A0A3N9TLF4_9VIBR</name>
<evidence type="ECO:0000256" key="1">
    <source>
        <dbReference type="SAM" id="SignalP"/>
    </source>
</evidence>
<sequence>MKKTIFTLSALTLALALTGCDNSDKTAAQNDAPAQPSADVAGEAPTAADAMNGDVTEGISQVPATSEDTPVAPETDATAKAIPAAKDNIEWQGTYKGTLPCADCDGIETTLTLNSDETYTLEENYLGKKDGQIDSKGSFTWDKSGTIVTLQNDKGDTPVEYSVSENQITKLDNNGEPIKGDLAQLYNLNKEVKTN</sequence>
<feature type="chain" id="PRO_5018082469" evidence="1">
    <location>
        <begin position="20"/>
        <end position="195"/>
    </location>
</feature>
<proteinExistence type="predicted"/>
<dbReference type="OrthoDB" id="5348860at2"/>
<accession>A0A3N9TLF4</accession>
<organism evidence="2 3">
    <name type="scientific">Vibrio viridaestus</name>
    <dbReference type="NCBI Taxonomy" id="2487322"/>
    <lineage>
        <taxon>Bacteria</taxon>
        <taxon>Pseudomonadati</taxon>
        <taxon>Pseudomonadota</taxon>
        <taxon>Gammaproteobacteria</taxon>
        <taxon>Vibrionales</taxon>
        <taxon>Vibrionaceae</taxon>
        <taxon>Vibrio</taxon>
    </lineage>
</organism>